<reference evidence="4" key="1">
    <citation type="journal article" date="2015" name="Genome Announc.">
        <title>Complete Genome Sequence of Yersinia ruckeri Strain CSF007-82, Etiologic Agent of Red Mouth Disease in Salmonid Fish.</title>
        <authorList>
            <person name="Nelson M.C."/>
            <person name="LaPatra S.E."/>
            <person name="Welch T.J."/>
            <person name="Graf J."/>
        </authorList>
    </citation>
    <scope>NUCLEOTIDE SEQUENCE</scope>
    <source>
        <strain evidence="4">CSF007-82</strain>
    </source>
</reference>
<protein>
    <submittedName>
        <fullName evidence="5">Putative dehydrogenase</fullName>
        <ecNumber evidence="5">1.1.1.100</ecNumber>
    </submittedName>
    <submittedName>
        <fullName evidence="4">Short-chain dehydrogenase/reductase SDR</fullName>
    </submittedName>
</protein>
<dbReference type="InterPro" id="IPR036291">
    <property type="entry name" value="NAD(P)-bd_dom_sf"/>
</dbReference>
<dbReference type="OrthoDB" id="9775296at2"/>
<reference evidence="5 6" key="2">
    <citation type="submission" date="2018-06" db="EMBL/GenBank/DDBJ databases">
        <authorList>
            <consortium name="Pathogen Informatics"/>
            <person name="Doyle S."/>
        </authorList>
    </citation>
    <scope>NUCLEOTIDE SEQUENCE [LARGE SCALE GENOMIC DNA]</scope>
    <source>
        <strain evidence="5 6">NCTC10476</strain>
    </source>
</reference>
<keyword evidence="6" id="KW-1185">Reference proteome</keyword>
<evidence type="ECO:0000256" key="1">
    <source>
        <dbReference type="ARBA" id="ARBA00006484"/>
    </source>
</evidence>
<evidence type="ECO:0000256" key="2">
    <source>
        <dbReference type="ARBA" id="ARBA00023002"/>
    </source>
</evidence>
<dbReference type="PRINTS" id="PR00080">
    <property type="entry name" value="SDRFAMILY"/>
</dbReference>
<dbReference type="NCBIfam" id="NF006565">
    <property type="entry name" value="PRK09072.1"/>
    <property type="match status" value="1"/>
</dbReference>
<dbReference type="Proteomes" id="UP000255169">
    <property type="component" value="Unassembled WGS sequence"/>
</dbReference>
<evidence type="ECO:0000256" key="3">
    <source>
        <dbReference type="RuleBase" id="RU000363"/>
    </source>
</evidence>
<dbReference type="GeneID" id="66878790"/>
<dbReference type="AlphaFoldDB" id="A0A0A5FT19"/>
<dbReference type="Gene3D" id="3.40.50.720">
    <property type="entry name" value="NAD(P)-binding Rossmann-like Domain"/>
    <property type="match status" value="1"/>
</dbReference>
<keyword evidence="2 5" id="KW-0560">Oxidoreductase</keyword>
<dbReference type="GO" id="GO:0004316">
    <property type="term" value="F:3-oxoacyl-[acyl-carrier-protein] reductase (NADPH) activity"/>
    <property type="evidence" value="ECO:0007669"/>
    <property type="project" value="UniProtKB-EC"/>
</dbReference>
<dbReference type="InterPro" id="IPR020904">
    <property type="entry name" value="Sc_DH/Rdtase_CS"/>
</dbReference>
<accession>A0A0A5FT19</accession>
<dbReference type="PANTHER" id="PTHR44196:SF1">
    <property type="entry name" value="DEHYDROGENASE_REDUCTASE SDR FAMILY MEMBER 7B"/>
    <property type="match status" value="1"/>
</dbReference>
<dbReference type="GO" id="GO:0016020">
    <property type="term" value="C:membrane"/>
    <property type="evidence" value="ECO:0007669"/>
    <property type="project" value="TreeGrafter"/>
</dbReference>
<dbReference type="CDD" id="cd05233">
    <property type="entry name" value="SDR_c"/>
    <property type="match status" value="1"/>
</dbReference>
<evidence type="ECO:0000313" key="5">
    <source>
        <dbReference type="EMBL" id="SUP99807.1"/>
    </source>
</evidence>
<dbReference type="PROSITE" id="PS00061">
    <property type="entry name" value="ADH_SHORT"/>
    <property type="match status" value="1"/>
</dbReference>
<dbReference type="STRING" id="29486.UGYR_14980"/>
<gene>
    <name evidence="5" type="primary">fabG_2</name>
    <name evidence="4" type="ORF">CSF007_5265</name>
    <name evidence="5" type="ORF">NCTC10476_01059</name>
</gene>
<dbReference type="EMBL" id="UHJG01000001">
    <property type="protein sequence ID" value="SUP99807.1"/>
    <property type="molecule type" value="Genomic_DNA"/>
</dbReference>
<sequence>MKLNNSRILLTGASGGIGQALAHALAKRGACLILHGRNEMALTQLLHALPHPEKHQIWIADLCDTAALAKQVEVFREQSGIDILINNAGTNHFAWLESQSEQQIIQQLSLNIQAPILLTRALLPYINKPGMIMNIGSSFGSIGYAGYSVYCASKFALRGFSEALARELSGSAIHILYFAPRTTQTTLNSTAVYAMNAELGTKSDSAEWVAKQAVIALEKDVTRRWLGWPERFFVKLNALFPGVVDKALAKQHAIIARYADASSNKKDSQ</sequence>
<name>A0A0A5FT19_YERRU</name>
<dbReference type="RefSeq" id="WP_038251292.1">
    <property type="nucleotide sequence ID" value="NZ_CCYO01000036.1"/>
</dbReference>
<comment type="similarity">
    <text evidence="1 3">Belongs to the short-chain dehydrogenases/reductases (SDR) family.</text>
</comment>
<dbReference type="EC" id="1.1.1.100" evidence="5"/>
<dbReference type="SUPFAM" id="SSF51735">
    <property type="entry name" value="NAD(P)-binding Rossmann-fold domains"/>
    <property type="match status" value="1"/>
</dbReference>
<evidence type="ECO:0000313" key="4">
    <source>
        <dbReference type="EMBL" id="CEK26820.1"/>
    </source>
</evidence>
<organism evidence="4">
    <name type="scientific">Yersinia ruckeri</name>
    <dbReference type="NCBI Taxonomy" id="29486"/>
    <lineage>
        <taxon>Bacteria</taxon>
        <taxon>Pseudomonadati</taxon>
        <taxon>Pseudomonadota</taxon>
        <taxon>Gammaproteobacteria</taxon>
        <taxon>Enterobacterales</taxon>
        <taxon>Yersiniaceae</taxon>
        <taxon>Yersinia</taxon>
    </lineage>
</organism>
<dbReference type="Pfam" id="PF00106">
    <property type="entry name" value="adh_short"/>
    <property type="match status" value="1"/>
</dbReference>
<dbReference type="PRINTS" id="PR00081">
    <property type="entry name" value="GDHRDH"/>
</dbReference>
<proteinExistence type="inferred from homology"/>
<evidence type="ECO:0000313" key="6">
    <source>
        <dbReference type="Proteomes" id="UP000255169"/>
    </source>
</evidence>
<dbReference type="EMBL" id="LN681231">
    <property type="protein sequence ID" value="CEK26820.1"/>
    <property type="molecule type" value="Genomic_DNA"/>
</dbReference>
<dbReference type="PANTHER" id="PTHR44196">
    <property type="entry name" value="DEHYDROGENASE/REDUCTASE SDR FAMILY MEMBER 7B"/>
    <property type="match status" value="1"/>
</dbReference>
<dbReference type="InterPro" id="IPR002347">
    <property type="entry name" value="SDR_fam"/>
</dbReference>